<evidence type="ECO:0000259" key="5">
    <source>
        <dbReference type="PROSITE" id="PS51755"/>
    </source>
</evidence>
<proteinExistence type="inferred from homology"/>
<evidence type="ECO:0000256" key="1">
    <source>
        <dbReference type="ARBA" id="ARBA00005820"/>
    </source>
</evidence>
<dbReference type="RefSeq" id="WP_130475338.1">
    <property type="nucleotide sequence ID" value="NZ_SFCC01000005.1"/>
</dbReference>
<reference evidence="6 7" key="1">
    <citation type="submission" date="2019-02" db="EMBL/GenBank/DDBJ databases">
        <title>Draft genome sequence of Amycolatopsis sp. 8-3EHSu isolated from roots of Suaeda maritima.</title>
        <authorList>
            <person name="Duangmal K."/>
            <person name="Chantavorakit T."/>
        </authorList>
    </citation>
    <scope>NUCLEOTIDE SEQUENCE [LARGE SCALE GENOMIC DNA]</scope>
    <source>
        <strain evidence="6 7">8-3EHSu</strain>
    </source>
</reference>
<gene>
    <name evidence="6" type="ORF">EWH70_11660</name>
</gene>
<protein>
    <submittedName>
        <fullName evidence="6">AfsR/SARP family transcriptional regulator</fullName>
    </submittedName>
</protein>
<evidence type="ECO:0000313" key="6">
    <source>
        <dbReference type="EMBL" id="RZQ63812.1"/>
    </source>
</evidence>
<dbReference type="AlphaFoldDB" id="A0A4Q7JA72"/>
<dbReference type="InterPro" id="IPR027417">
    <property type="entry name" value="P-loop_NTPase"/>
</dbReference>
<comment type="caution">
    <text evidence="6">The sequence shown here is derived from an EMBL/GenBank/DDBJ whole genome shotgun (WGS) entry which is preliminary data.</text>
</comment>
<organism evidence="6 7">
    <name type="scientific">Amycolatopsis suaedae</name>
    <dbReference type="NCBI Taxonomy" id="2510978"/>
    <lineage>
        <taxon>Bacteria</taxon>
        <taxon>Bacillati</taxon>
        <taxon>Actinomycetota</taxon>
        <taxon>Actinomycetes</taxon>
        <taxon>Pseudonocardiales</taxon>
        <taxon>Pseudonocardiaceae</taxon>
        <taxon>Amycolatopsis</taxon>
    </lineage>
</organism>
<dbReference type="Proteomes" id="UP000292003">
    <property type="component" value="Unassembled WGS sequence"/>
</dbReference>
<keyword evidence="7" id="KW-1185">Reference proteome</keyword>
<evidence type="ECO:0000256" key="2">
    <source>
        <dbReference type="ARBA" id="ARBA00023125"/>
    </source>
</evidence>
<accession>A0A4Q7JA72</accession>
<dbReference type="InterPro" id="IPR011990">
    <property type="entry name" value="TPR-like_helical_dom_sf"/>
</dbReference>
<evidence type="ECO:0000313" key="7">
    <source>
        <dbReference type="Proteomes" id="UP000292003"/>
    </source>
</evidence>
<dbReference type="GO" id="GO:0003677">
    <property type="term" value="F:DNA binding"/>
    <property type="evidence" value="ECO:0007669"/>
    <property type="project" value="UniProtKB-UniRule"/>
</dbReference>
<dbReference type="SUPFAM" id="SSF52540">
    <property type="entry name" value="P-loop containing nucleoside triphosphate hydrolases"/>
    <property type="match status" value="1"/>
</dbReference>
<dbReference type="InterPro" id="IPR005158">
    <property type="entry name" value="BTAD"/>
</dbReference>
<dbReference type="InterPro" id="IPR001867">
    <property type="entry name" value="OmpR/PhoB-type_DNA-bd"/>
</dbReference>
<evidence type="ECO:0000256" key="3">
    <source>
        <dbReference type="PROSITE-ProRule" id="PRU01091"/>
    </source>
</evidence>
<feature type="domain" description="OmpR/PhoB-type" evidence="5">
    <location>
        <begin position="1"/>
        <end position="91"/>
    </location>
</feature>
<comment type="similarity">
    <text evidence="1">Belongs to the AfsR/DnrI/RedD regulatory family.</text>
</comment>
<dbReference type="Pfam" id="PF03704">
    <property type="entry name" value="BTAD"/>
    <property type="match status" value="1"/>
</dbReference>
<dbReference type="SMART" id="SM00862">
    <property type="entry name" value="Trans_reg_C"/>
    <property type="match status" value="1"/>
</dbReference>
<dbReference type="InterPro" id="IPR016032">
    <property type="entry name" value="Sig_transdc_resp-reg_C-effctor"/>
</dbReference>
<dbReference type="OrthoDB" id="9812579at2"/>
<dbReference type="SUPFAM" id="SSF46894">
    <property type="entry name" value="C-terminal effector domain of the bipartite response regulators"/>
    <property type="match status" value="1"/>
</dbReference>
<dbReference type="PRINTS" id="PR00364">
    <property type="entry name" value="DISEASERSIST"/>
</dbReference>
<dbReference type="Gene3D" id="3.40.50.300">
    <property type="entry name" value="P-loop containing nucleotide triphosphate hydrolases"/>
    <property type="match status" value="1"/>
</dbReference>
<dbReference type="PROSITE" id="PS51755">
    <property type="entry name" value="OMPR_PHOB"/>
    <property type="match status" value="1"/>
</dbReference>
<dbReference type="GO" id="GO:0000160">
    <property type="term" value="P:phosphorelay signal transduction system"/>
    <property type="evidence" value="ECO:0007669"/>
    <property type="project" value="InterPro"/>
</dbReference>
<sequence>MRFGVLGPLAVWTADGTPVGVPEPKVRALLADLVVHAGTVVSADRLAEDLWGDRQPGNPANALQTKISQLRKALGDPGLVVRTPPGYLLRVSPGAVDAHRFAELTARAAAEPGSRVALLTEALALWRGEPLADFADEPFARPVARRLAEDRLVALEDLAEARLERGEHGRLVGELADLVATYPLRERLRALHLRALYRAGRPQEALDGFHELRRRLADDLGLEPGPDLTALHQAMLARDPALDAPPPAPGGNLPAAVTDLLGRGPAVREVRGLLESARLVTLTGPGGVGKTSLALETARRIADGYPDGVWLVELAGAEQHTCPGPDGVTEAIATALDIRGPLHTAVRDKDMLLVIDNCEQVIDAVATVAGGLLAAAPRLRILATSREPLGVGGEALWAVPPLGVPGPEAATSATVRDHSAVRLFVARAAAAAPGFTLDDTNAAAVARICRALDGIPLALELAATRIRALGPDELLRRLGDRFRLLDGGRRGVPARQQTLRAMIDWSWDLLDEPQRRTLCRLAVHPEGCALDAAEAVCAGDGVDAADVAGLLTQLVDRSLVVAQPGPRFRLLESVAHYCLERLDDADAVRLRHARFHAGLAARADPLLRTGDQRRWLERLDADTANLRAALDTFAQHGMADDALRLTESLVWYWFLRGRLAEARRSLRTALDVGGGDPALRATVTAWEHAITVFADRPDGQPPPVRGRALWFLGHAAATIGDMDGARRITESALAGFAADGDRWGIAVCRIDQVSQAMATGDFAAARRYAAEGDRLFAETGDRWGQLQATFAGGTLASVAGDYAEAARLHTEGLRRAEELQLWPEVSYQLSWLGRTALLTGDLAAGREYHERAIRVAAEQGFTPARRYAETGLALGARQEGRLDEAERLLLSVLDWHRDVGFEQGGSLVLAELGFVAELRGDADAALRLQRQGHDLALRGGDPRAIALAKEGLAGAHALRGEHAVAARLLGAATRARESVGTPLPPAERGDVDRITATVRAALGDEAFAAEFSAPAEGGPVGGGCDADGGVQVRA</sequence>
<dbReference type="PANTHER" id="PTHR47691:SF3">
    <property type="entry name" value="HTH-TYPE TRANSCRIPTIONAL REGULATOR RV0890C-RELATED"/>
    <property type="match status" value="1"/>
</dbReference>
<keyword evidence="2 3" id="KW-0238">DNA-binding</keyword>
<dbReference type="Gene3D" id="1.10.10.10">
    <property type="entry name" value="Winged helix-like DNA-binding domain superfamily/Winged helix DNA-binding domain"/>
    <property type="match status" value="1"/>
</dbReference>
<evidence type="ECO:0000256" key="4">
    <source>
        <dbReference type="SAM" id="MobiDB-lite"/>
    </source>
</evidence>
<dbReference type="Gene3D" id="1.25.40.10">
    <property type="entry name" value="Tetratricopeptide repeat domain"/>
    <property type="match status" value="2"/>
</dbReference>
<dbReference type="SMART" id="SM01043">
    <property type="entry name" value="BTAD"/>
    <property type="match status" value="1"/>
</dbReference>
<dbReference type="InterPro" id="IPR036388">
    <property type="entry name" value="WH-like_DNA-bd_sf"/>
</dbReference>
<dbReference type="EMBL" id="SFCC01000005">
    <property type="protein sequence ID" value="RZQ63812.1"/>
    <property type="molecule type" value="Genomic_DNA"/>
</dbReference>
<feature type="region of interest" description="Disordered" evidence="4">
    <location>
        <begin position="1013"/>
        <end position="1034"/>
    </location>
</feature>
<dbReference type="SUPFAM" id="SSF48452">
    <property type="entry name" value="TPR-like"/>
    <property type="match status" value="2"/>
</dbReference>
<name>A0A4Q7JA72_9PSEU</name>
<dbReference type="Pfam" id="PF00486">
    <property type="entry name" value="Trans_reg_C"/>
    <property type="match status" value="1"/>
</dbReference>
<dbReference type="CDD" id="cd15831">
    <property type="entry name" value="BTAD"/>
    <property type="match status" value="1"/>
</dbReference>
<dbReference type="PANTHER" id="PTHR47691">
    <property type="entry name" value="REGULATOR-RELATED"/>
    <property type="match status" value="1"/>
</dbReference>
<feature type="DNA-binding region" description="OmpR/PhoB-type" evidence="3">
    <location>
        <begin position="1"/>
        <end position="91"/>
    </location>
</feature>
<dbReference type="GO" id="GO:0006355">
    <property type="term" value="P:regulation of DNA-templated transcription"/>
    <property type="evidence" value="ECO:0007669"/>
    <property type="project" value="InterPro"/>
</dbReference>